<dbReference type="AlphaFoldDB" id="A0AAW3PSE1"/>
<sequence length="71" mass="8195">MGRHTYESSLIANLLDRDDIQHCPANFDKKGIQCFKRVIAQLLFGSIPKVHLDLYVTLRIVTNKRFHVALD</sequence>
<protein>
    <submittedName>
        <fullName evidence="1">Uncharacterized protein</fullName>
    </submittedName>
</protein>
<gene>
    <name evidence="1" type="ORF">WS64_25660</name>
</gene>
<evidence type="ECO:0000313" key="2">
    <source>
        <dbReference type="Proteomes" id="UP000070434"/>
    </source>
</evidence>
<dbReference type="Proteomes" id="UP000070434">
    <property type="component" value="Unassembled WGS sequence"/>
</dbReference>
<comment type="caution">
    <text evidence="1">The sequence shown here is derived from an EMBL/GenBank/DDBJ whole genome shotgun (WGS) entry which is preliminary data.</text>
</comment>
<dbReference type="EMBL" id="LNJP01000003">
    <property type="protein sequence ID" value="KWZ31651.1"/>
    <property type="molecule type" value="Genomic_DNA"/>
</dbReference>
<evidence type="ECO:0000313" key="1">
    <source>
        <dbReference type="EMBL" id="KWZ31651.1"/>
    </source>
</evidence>
<organism evidence="1 2">
    <name type="scientific">Burkholderia anthina</name>
    <dbReference type="NCBI Taxonomy" id="179879"/>
    <lineage>
        <taxon>Bacteria</taxon>
        <taxon>Pseudomonadati</taxon>
        <taxon>Pseudomonadota</taxon>
        <taxon>Betaproteobacteria</taxon>
        <taxon>Burkholderiales</taxon>
        <taxon>Burkholderiaceae</taxon>
        <taxon>Burkholderia</taxon>
        <taxon>Burkholderia cepacia complex</taxon>
    </lineage>
</organism>
<accession>A0AAW3PSE1</accession>
<reference evidence="1 2" key="1">
    <citation type="submission" date="2015-11" db="EMBL/GenBank/DDBJ databases">
        <authorList>
            <person name="Sahl J."/>
            <person name="Wagner D."/>
            <person name="Keim P."/>
        </authorList>
    </citation>
    <scope>NUCLEOTIDE SEQUENCE [LARGE SCALE GENOMIC DNA]</scope>
    <source>
        <strain evidence="1 2">AZ-4-2-10-S1-D7</strain>
    </source>
</reference>
<proteinExistence type="predicted"/>
<name>A0AAW3PSE1_9BURK</name>